<protein>
    <submittedName>
        <fullName evidence="2">Uncharacterized protein</fullName>
    </submittedName>
</protein>
<keyword evidence="3" id="KW-1185">Reference proteome</keyword>
<accession>A0AAE1B7H5</accession>
<dbReference type="EMBL" id="JAWDGP010000422">
    <property type="protein sequence ID" value="KAK3800635.1"/>
    <property type="molecule type" value="Genomic_DNA"/>
</dbReference>
<dbReference type="Proteomes" id="UP001283361">
    <property type="component" value="Unassembled WGS sequence"/>
</dbReference>
<feature type="compositionally biased region" description="Polar residues" evidence="1">
    <location>
        <begin position="16"/>
        <end position="27"/>
    </location>
</feature>
<evidence type="ECO:0000313" key="3">
    <source>
        <dbReference type="Proteomes" id="UP001283361"/>
    </source>
</evidence>
<reference evidence="2" key="1">
    <citation type="journal article" date="2023" name="G3 (Bethesda)">
        <title>A reference genome for the long-term kleptoplast-retaining sea slug Elysia crispata morphotype clarki.</title>
        <authorList>
            <person name="Eastman K.E."/>
            <person name="Pendleton A.L."/>
            <person name="Shaikh M.A."/>
            <person name="Suttiyut T."/>
            <person name="Ogas R."/>
            <person name="Tomko P."/>
            <person name="Gavelis G."/>
            <person name="Widhalm J.R."/>
            <person name="Wisecaver J.H."/>
        </authorList>
    </citation>
    <scope>NUCLEOTIDE SEQUENCE</scope>
    <source>
        <strain evidence="2">ECLA1</strain>
    </source>
</reference>
<evidence type="ECO:0000256" key="1">
    <source>
        <dbReference type="SAM" id="MobiDB-lite"/>
    </source>
</evidence>
<evidence type="ECO:0000313" key="2">
    <source>
        <dbReference type="EMBL" id="KAK3800635.1"/>
    </source>
</evidence>
<proteinExistence type="predicted"/>
<name>A0AAE1B7H5_9GAST</name>
<gene>
    <name evidence="2" type="ORF">RRG08_003042</name>
</gene>
<organism evidence="2 3">
    <name type="scientific">Elysia crispata</name>
    <name type="common">lettuce slug</name>
    <dbReference type="NCBI Taxonomy" id="231223"/>
    <lineage>
        <taxon>Eukaryota</taxon>
        <taxon>Metazoa</taxon>
        <taxon>Spiralia</taxon>
        <taxon>Lophotrochozoa</taxon>
        <taxon>Mollusca</taxon>
        <taxon>Gastropoda</taxon>
        <taxon>Heterobranchia</taxon>
        <taxon>Euthyneura</taxon>
        <taxon>Panpulmonata</taxon>
        <taxon>Sacoglossa</taxon>
        <taxon>Placobranchoidea</taxon>
        <taxon>Plakobranchidae</taxon>
        <taxon>Elysia</taxon>
    </lineage>
</organism>
<comment type="caution">
    <text evidence="2">The sequence shown here is derived from an EMBL/GenBank/DDBJ whole genome shotgun (WGS) entry which is preliminary data.</text>
</comment>
<dbReference type="AlphaFoldDB" id="A0AAE1B7H5"/>
<sequence>MELGSHARRSLPDAPSTESSGVHASTPHTPLARRWIYCLLETWEGKREPLPSPMPIRTGFTLAVTHFLGST</sequence>
<feature type="region of interest" description="Disordered" evidence="1">
    <location>
        <begin position="1"/>
        <end position="27"/>
    </location>
</feature>